<dbReference type="PANTHER" id="PTHR48413:SF1">
    <property type="entry name" value="PROTEIN HEAT-STRESS-ASSOCIATED 32"/>
    <property type="match status" value="1"/>
</dbReference>
<dbReference type="InterPro" id="IPR003830">
    <property type="entry name" value="ComA_synth"/>
</dbReference>
<dbReference type="Pfam" id="PF02679">
    <property type="entry name" value="ComA"/>
    <property type="match status" value="1"/>
</dbReference>
<sequence length="260" mass="29540">MTDTILNLPKREGKPRQKGLTILIDNGAPLTLFMDTIRSASAYIDFVKFGWGTSLVTHFLQEKINYLREHHIEFFFGGTLFEKFLEQDQIEAYYNYCKTYQCDYVEISNGTVPIANHEKARFIEAFAREFTVFSEVGNKDVAQAEHQDSSEWLENIQEDLEAGANKVITEARESGTSGMCRGDGNVRQDIFEQIIDSDIPLERLIFEAPTKRLQTFFIRQGGANVNLANIALSDVISVETLRLGLRSDTFGLSFVEKNVQ</sequence>
<keyword evidence="2" id="KW-0456">Lyase</keyword>
<evidence type="ECO:0000313" key="3">
    <source>
        <dbReference type="Proteomes" id="UP001597178"/>
    </source>
</evidence>
<proteinExistence type="inferred from homology"/>
<organism evidence="2 3">
    <name type="scientific">Lentibacillus salinarum</name>
    <dbReference type="NCBI Taxonomy" id="446820"/>
    <lineage>
        <taxon>Bacteria</taxon>
        <taxon>Bacillati</taxon>
        <taxon>Bacillota</taxon>
        <taxon>Bacilli</taxon>
        <taxon>Bacillales</taxon>
        <taxon>Bacillaceae</taxon>
        <taxon>Lentibacillus</taxon>
    </lineage>
</organism>
<dbReference type="GO" id="GO:0043817">
    <property type="term" value="F:phosphosulfolactate synthase activity"/>
    <property type="evidence" value="ECO:0007669"/>
    <property type="project" value="UniProtKB-EC"/>
</dbReference>
<reference evidence="3" key="1">
    <citation type="journal article" date="2019" name="Int. J. Syst. Evol. Microbiol.">
        <title>The Global Catalogue of Microorganisms (GCM) 10K type strain sequencing project: providing services to taxonomists for standard genome sequencing and annotation.</title>
        <authorList>
            <consortium name="The Broad Institute Genomics Platform"/>
            <consortium name="The Broad Institute Genome Sequencing Center for Infectious Disease"/>
            <person name="Wu L."/>
            <person name="Ma J."/>
        </authorList>
    </citation>
    <scope>NUCLEOTIDE SEQUENCE [LARGE SCALE GENOMIC DNA]</scope>
    <source>
        <strain evidence="3">CCUG 54822</strain>
    </source>
</reference>
<comment type="caution">
    <text evidence="2">The sequence shown here is derived from an EMBL/GenBank/DDBJ whole genome shotgun (WGS) entry which is preliminary data.</text>
</comment>
<evidence type="ECO:0000313" key="2">
    <source>
        <dbReference type="EMBL" id="MFD1363356.1"/>
    </source>
</evidence>
<evidence type="ECO:0000256" key="1">
    <source>
        <dbReference type="ARBA" id="ARBA00010424"/>
    </source>
</evidence>
<comment type="similarity">
    <text evidence="1">Belongs to the phosphosulfolactate synthase family.</text>
</comment>
<dbReference type="RefSeq" id="WP_382402609.1">
    <property type="nucleotide sequence ID" value="NZ_JBHTNH010000056.1"/>
</dbReference>
<accession>A0ABW3ZYB9</accession>
<dbReference type="Proteomes" id="UP001597178">
    <property type="component" value="Unassembled WGS sequence"/>
</dbReference>
<dbReference type="PANTHER" id="PTHR48413">
    <property type="match status" value="1"/>
</dbReference>
<keyword evidence="3" id="KW-1185">Reference proteome</keyword>
<dbReference type="InterPro" id="IPR036112">
    <property type="entry name" value="ComA_synth_sf"/>
</dbReference>
<dbReference type="EMBL" id="JBHTNH010000056">
    <property type="protein sequence ID" value="MFD1363356.1"/>
    <property type="molecule type" value="Genomic_DNA"/>
</dbReference>
<protein>
    <submittedName>
        <fullName evidence="2">Phosphosulfolactate synthase</fullName>
        <ecNumber evidence="2">4.4.1.19</ecNumber>
    </submittedName>
</protein>
<dbReference type="InterPro" id="IPR013785">
    <property type="entry name" value="Aldolase_TIM"/>
</dbReference>
<name>A0ABW3ZYB9_9BACI</name>
<dbReference type="Gene3D" id="3.20.20.70">
    <property type="entry name" value="Aldolase class I"/>
    <property type="match status" value="1"/>
</dbReference>
<dbReference type="SUPFAM" id="SSF102110">
    <property type="entry name" value="(2r)-phospho-3-sulfolactate synthase ComA"/>
    <property type="match status" value="1"/>
</dbReference>
<dbReference type="EC" id="4.4.1.19" evidence="2"/>
<gene>
    <name evidence="2" type="ORF">ACFQ4A_17245</name>
</gene>